<evidence type="ECO:0000256" key="1">
    <source>
        <dbReference type="SAM" id="Phobius"/>
    </source>
</evidence>
<evidence type="ECO:0008006" key="4">
    <source>
        <dbReference type="Google" id="ProtNLM"/>
    </source>
</evidence>
<name>A0ABY4LW83_9FLAO</name>
<keyword evidence="1" id="KW-0812">Transmembrane</keyword>
<evidence type="ECO:0000313" key="3">
    <source>
        <dbReference type="Proteomes" id="UP000829998"/>
    </source>
</evidence>
<dbReference type="RefSeq" id="WP_248728078.1">
    <property type="nucleotide sequence ID" value="NZ_CP096829.1"/>
</dbReference>
<feature type="transmembrane region" description="Helical" evidence="1">
    <location>
        <begin position="205"/>
        <end position="223"/>
    </location>
</feature>
<gene>
    <name evidence="2" type="ORF">M0M44_00700</name>
</gene>
<dbReference type="EMBL" id="CP096829">
    <property type="protein sequence ID" value="UPZ15881.1"/>
    <property type="molecule type" value="Genomic_DNA"/>
</dbReference>
<accession>A0ABY4LW83</accession>
<keyword evidence="3" id="KW-1185">Reference proteome</keyword>
<reference evidence="2 3" key="1">
    <citation type="submission" date="2022-04" db="EMBL/GenBank/DDBJ databases">
        <authorList>
            <person name="Ra J.-S."/>
            <person name="Kim S.-B."/>
        </authorList>
    </citation>
    <scope>NUCLEOTIDE SEQUENCE [LARGE SCALE GENOMIC DNA]</scope>
    <source>
        <strain evidence="2 3">MMS21-Er5</strain>
    </source>
</reference>
<feature type="transmembrane region" description="Helical" evidence="1">
    <location>
        <begin position="85"/>
        <end position="101"/>
    </location>
</feature>
<evidence type="ECO:0000313" key="2">
    <source>
        <dbReference type="EMBL" id="UPZ15881.1"/>
    </source>
</evidence>
<keyword evidence="1" id="KW-0472">Membrane</keyword>
<dbReference type="Proteomes" id="UP000829998">
    <property type="component" value="Chromosome"/>
</dbReference>
<proteinExistence type="predicted"/>
<feature type="transmembrane region" description="Helical" evidence="1">
    <location>
        <begin position="107"/>
        <end position="125"/>
    </location>
</feature>
<organism evidence="2 3">
    <name type="scientific">Flavobacterium humidisoli</name>
    <dbReference type="NCBI Taxonomy" id="2937442"/>
    <lineage>
        <taxon>Bacteria</taxon>
        <taxon>Pseudomonadati</taxon>
        <taxon>Bacteroidota</taxon>
        <taxon>Flavobacteriia</taxon>
        <taxon>Flavobacteriales</taxon>
        <taxon>Flavobacteriaceae</taxon>
        <taxon>Flavobacterium</taxon>
    </lineage>
</organism>
<keyword evidence="1" id="KW-1133">Transmembrane helix</keyword>
<sequence length="233" mass="27455">MEVTKSDIQKLIEVQKNNTFSNHFICSIKKDYKIYGSIEKHKINIWKRTSLTGSSYSVYSFEFDSEDVLTKVNDKLNSFAQFSQLLFPLFFFFPLLSTAFTDFQIKKFLVCISVFLFLTFACYLVSRRIYLFNKKDQLTDFYQLINIKANNKQLAKKHRSRILDLETEEKLEKEWSGSKILTRIFTYPFCLALILFGIFGMIPDGHFFIAIPMLAIVGVYLYSDLKMIFKERK</sequence>
<feature type="transmembrane region" description="Helical" evidence="1">
    <location>
        <begin position="180"/>
        <end position="199"/>
    </location>
</feature>
<protein>
    <recommendedName>
        <fullName evidence="4">SdpI/YhfL protein family protein</fullName>
    </recommendedName>
</protein>